<dbReference type="Proteomes" id="UP001064048">
    <property type="component" value="Chromosome 21"/>
</dbReference>
<proteinExistence type="predicted"/>
<dbReference type="EMBL" id="CM046121">
    <property type="protein sequence ID" value="KAI8433994.1"/>
    <property type="molecule type" value="Genomic_DNA"/>
</dbReference>
<sequence length="401" mass="46078">MTDTLKETHPQKYYLRLISRLMYYFGLGNYWYEGSSTRHPRLYIAWCIFIQTYMLIVVLDIFLAILRPDLHDEEKSEAIQIGFCQLLVLLKFIIVILQRNRIRKGFKKLLEEDRDIFSSLEVEKRSVKTAKIFFLPFLFVIYSYLGTTVVSWTFASILNGTPIQTQVIYFPTPAHTGFPYNLLRLFIIGHWWLHATMMTTSDCLCSLPIFFVAAKFKQVQMYFENLGVMDLEHWSGEDFKKAVIDGIKLHRNALWCASNIQSAMGTLYGIQILQTVILGGISLCQLAIQCISLCFFQSQERTMMILLSEAVFIVCVSVLTAAYMINSGVISHEAATVATSIFHCGWQRVPMDNNLRTLLVVAIYQAQLPVYMTAFGMLTLSHESFVRDSTYESLATLRILL</sequence>
<keyword evidence="2" id="KW-1185">Reference proteome</keyword>
<evidence type="ECO:0000313" key="2">
    <source>
        <dbReference type="Proteomes" id="UP001064048"/>
    </source>
</evidence>
<evidence type="ECO:0000313" key="1">
    <source>
        <dbReference type="EMBL" id="KAI8433994.1"/>
    </source>
</evidence>
<reference evidence="1 2" key="1">
    <citation type="journal article" date="2022" name="Genome Biol. Evol.">
        <title>The Spruce Budworm Genome: Reconstructing the Evolutionary History of Antifreeze Proteins.</title>
        <authorList>
            <person name="Beliveau C."/>
            <person name="Gagne P."/>
            <person name="Picq S."/>
            <person name="Vernygora O."/>
            <person name="Keeling C.I."/>
            <person name="Pinkney K."/>
            <person name="Doucet D."/>
            <person name="Wen F."/>
            <person name="Johnston J.S."/>
            <person name="Maaroufi H."/>
            <person name="Boyle B."/>
            <person name="Laroche J."/>
            <person name="Dewar K."/>
            <person name="Juretic N."/>
            <person name="Blackburn G."/>
            <person name="Nisole A."/>
            <person name="Brunet B."/>
            <person name="Brandao M."/>
            <person name="Lumley L."/>
            <person name="Duan J."/>
            <person name="Quan G."/>
            <person name="Lucarotti C.J."/>
            <person name="Roe A.D."/>
            <person name="Sperling F.A.H."/>
            <person name="Levesque R.C."/>
            <person name="Cusson M."/>
        </authorList>
    </citation>
    <scope>NUCLEOTIDE SEQUENCE [LARGE SCALE GENOMIC DNA]</scope>
    <source>
        <strain evidence="1">Glfc:IPQL:Cfum</strain>
    </source>
</reference>
<organism evidence="1 2">
    <name type="scientific">Choristoneura fumiferana</name>
    <name type="common">Spruce budworm moth</name>
    <name type="synonym">Archips fumiferana</name>
    <dbReference type="NCBI Taxonomy" id="7141"/>
    <lineage>
        <taxon>Eukaryota</taxon>
        <taxon>Metazoa</taxon>
        <taxon>Ecdysozoa</taxon>
        <taxon>Arthropoda</taxon>
        <taxon>Hexapoda</taxon>
        <taxon>Insecta</taxon>
        <taxon>Pterygota</taxon>
        <taxon>Neoptera</taxon>
        <taxon>Endopterygota</taxon>
        <taxon>Lepidoptera</taxon>
        <taxon>Glossata</taxon>
        <taxon>Ditrysia</taxon>
        <taxon>Tortricoidea</taxon>
        <taxon>Tortricidae</taxon>
        <taxon>Tortricinae</taxon>
        <taxon>Choristoneura</taxon>
    </lineage>
</organism>
<gene>
    <name evidence="1" type="ORF">MSG28_012145</name>
</gene>
<protein>
    <submittedName>
        <fullName evidence="1">Uncharacterized protein</fullName>
    </submittedName>
</protein>
<accession>A0ACC0KC38</accession>
<name>A0ACC0KC38_CHOFU</name>
<comment type="caution">
    <text evidence="1">The sequence shown here is derived from an EMBL/GenBank/DDBJ whole genome shotgun (WGS) entry which is preliminary data.</text>
</comment>